<dbReference type="Proteomes" id="UP001524460">
    <property type="component" value="Unassembled WGS sequence"/>
</dbReference>
<evidence type="ECO:0000313" key="1">
    <source>
        <dbReference type="EMBL" id="MCQ1058188.1"/>
    </source>
</evidence>
<protein>
    <recommendedName>
        <fullName evidence="3">Lipoprotein</fullName>
    </recommendedName>
</protein>
<gene>
    <name evidence="1" type="ORF">NHN17_08970</name>
</gene>
<proteinExistence type="predicted"/>
<keyword evidence="2" id="KW-1185">Reference proteome</keyword>
<evidence type="ECO:0008006" key="3">
    <source>
        <dbReference type="Google" id="ProtNLM"/>
    </source>
</evidence>
<evidence type="ECO:0000313" key="2">
    <source>
        <dbReference type="Proteomes" id="UP001524460"/>
    </source>
</evidence>
<comment type="caution">
    <text evidence="1">The sequence shown here is derived from an EMBL/GenBank/DDBJ whole genome shotgun (WGS) entry which is preliminary data.</text>
</comment>
<reference evidence="1 2" key="1">
    <citation type="submission" date="2022-07" db="EMBL/GenBank/DDBJ databases">
        <title>Photobacterium pectinilyticum sp. nov., a marine bacterium isolated from surface seawater of Qingdao offshore.</title>
        <authorList>
            <person name="Wang X."/>
        </authorList>
    </citation>
    <scope>NUCLEOTIDE SEQUENCE [LARGE SCALE GENOMIC DNA]</scope>
    <source>
        <strain evidence="1 2">ZSDE20</strain>
    </source>
</reference>
<accession>A0ABT1N0C8</accession>
<dbReference type="PROSITE" id="PS51257">
    <property type="entry name" value="PROKAR_LIPOPROTEIN"/>
    <property type="match status" value="1"/>
</dbReference>
<organism evidence="1 2">
    <name type="scientific">Photobacterium pectinilyticum</name>
    <dbReference type="NCBI Taxonomy" id="2906793"/>
    <lineage>
        <taxon>Bacteria</taxon>
        <taxon>Pseudomonadati</taxon>
        <taxon>Pseudomonadota</taxon>
        <taxon>Gammaproteobacteria</taxon>
        <taxon>Vibrionales</taxon>
        <taxon>Vibrionaceae</taxon>
        <taxon>Photobacterium</taxon>
    </lineage>
</organism>
<dbReference type="RefSeq" id="WP_255042002.1">
    <property type="nucleotide sequence ID" value="NZ_JANEYT010000016.1"/>
</dbReference>
<sequence length="114" mass="12976">MKKFLLSIGLVVLMTGCVGKADSYYSWINFGFIESYELPDSVAAVEGYDIKASIRVLYDLTGLDSAKQEDRLWILKKKYHNECADIEIVNEIFVPPRTQALDENGIYKMDVKCL</sequence>
<dbReference type="EMBL" id="JANEYT010000016">
    <property type="protein sequence ID" value="MCQ1058188.1"/>
    <property type="molecule type" value="Genomic_DNA"/>
</dbReference>
<name>A0ABT1N0C8_9GAMM</name>